<dbReference type="AlphaFoldDB" id="A0A1J9R8N0"/>
<feature type="transmembrane region" description="Helical" evidence="1">
    <location>
        <begin position="198"/>
        <end position="217"/>
    </location>
</feature>
<name>A0A1J9R8N0_9PEZI</name>
<keyword evidence="1" id="KW-0472">Membrane</keyword>
<protein>
    <submittedName>
        <fullName evidence="2">Peptidase family m3</fullName>
    </submittedName>
</protein>
<evidence type="ECO:0000256" key="1">
    <source>
        <dbReference type="SAM" id="Phobius"/>
    </source>
</evidence>
<comment type="caution">
    <text evidence="2">The sequence shown here is derived from an EMBL/GenBank/DDBJ whole genome shotgun (WGS) entry which is preliminary data.</text>
</comment>
<sequence>MFEVAISRLGKILETHPWAGELAGILPLSALIDFMDLPRKLHVFELAGAVPFWSWPVTPAGSRLLLSSKHTQRDCCLDRYGSSVALTALDGCYGDQYIVSSPETVRMCISSRETHTLPNDHDNMAGENLKIQNLEIICISRERKPERRFQPSQSWLGRILLDPWLAFSYQYLLISTLGWIMLLGMIIMSGIFRCYLSLTFLIVIPVTGVVIFCLHGSTPRRLLVQEQSDYNRLVVVAEHMNATDWMVFYGESTIVNSLLNRPLEPMGPRLSKSASAILRGALRVLVLGQWGLAIGVAALKDWNAFFITFWIAFCIFSHAYLIAPPMSANDWMRSYANIKMARYQTQLSSRRSLFNTIIALNPDTFSWDNRMDQEDRTKFSEGAMRWIDPILTRGSSRTKWEDATRTAMDEALLRYSTESLVSPAWQDKDGEVLGFDWNDNYSREYWKSFILEGIYMAAKIKEETRLFGRKVTKIV</sequence>
<proteinExistence type="predicted"/>
<keyword evidence="1" id="KW-1133">Transmembrane helix</keyword>
<keyword evidence="1" id="KW-0812">Transmembrane</keyword>
<dbReference type="OrthoDB" id="3527261at2759"/>
<gene>
    <name evidence="2" type="ORF">BKCO1_1100069</name>
</gene>
<evidence type="ECO:0000313" key="3">
    <source>
        <dbReference type="Proteomes" id="UP000183809"/>
    </source>
</evidence>
<organism evidence="2 3">
    <name type="scientific">Diplodia corticola</name>
    <dbReference type="NCBI Taxonomy" id="236234"/>
    <lineage>
        <taxon>Eukaryota</taxon>
        <taxon>Fungi</taxon>
        <taxon>Dikarya</taxon>
        <taxon>Ascomycota</taxon>
        <taxon>Pezizomycotina</taxon>
        <taxon>Dothideomycetes</taxon>
        <taxon>Dothideomycetes incertae sedis</taxon>
        <taxon>Botryosphaeriales</taxon>
        <taxon>Botryosphaeriaceae</taxon>
        <taxon>Diplodia</taxon>
    </lineage>
</organism>
<dbReference type="RefSeq" id="XP_020132790.1">
    <property type="nucleotide sequence ID" value="XM_020270427.1"/>
</dbReference>
<accession>A0A1J9R8N0</accession>
<keyword evidence="3" id="KW-1185">Reference proteome</keyword>
<dbReference type="STRING" id="236234.A0A1J9R8N0"/>
<evidence type="ECO:0000313" key="2">
    <source>
        <dbReference type="EMBL" id="OJD36530.1"/>
    </source>
</evidence>
<dbReference type="EMBL" id="MNUE01000011">
    <property type="protein sequence ID" value="OJD36530.1"/>
    <property type="molecule type" value="Genomic_DNA"/>
</dbReference>
<reference evidence="2 3" key="1">
    <citation type="submission" date="2016-10" db="EMBL/GenBank/DDBJ databases">
        <title>Proteomics and genomics reveal pathogen-plant mechanisms compatible with a hemibiotrophic lifestyle of Diplodia corticola.</title>
        <authorList>
            <person name="Fernandes I."/>
            <person name="De Jonge R."/>
            <person name="Van De Peer Y."/>
            <person name="Devreese B."/>
            <person name="Alves A."/>
            <person name="Esteves A.C."/>
        </authorList>
    </citation>
    <scope>NUCLEOTIDE SEQUENCE [LARGE SCALE GENOMIC DNA]</scope>
    <source>
        <strain evidence="2 3">CBS 112549</strain>
    </source>
</reference>
<dbReference type="Proteomes" id="UP000183809">
    <property type="component" value="Unassembled WGS sequence"/>
</dbReference>
<feature type="transmembrane region" description="Helical" evidence="1">
    <location>
        <begin position="276"/>
        <end position="298"/>
    </location>
</feature>
<dbReference type="GeneID" id="31010686"/>
<feature type="transmembrane region" description="Helical" evidence="1">
    <location>
        <begin position="171"/>
        <end position="192"/>
    </location>
</feature>
<feature type="transmembrane region" description="Helical" evidence="1">
    <location>
        <begin position="304"/>
        <end position="323"/>
    </location>
</feature>